<evidence type="ECO:0000259" key="2">
    <source>
        <dbReference type="Pfam" id="PF06889"/>
    </source>
</evidence>
<organism evidence="3 4">
    <name type="scientific">Candidatus Acetatifactor stercoripullorum</name>
    <dbReference type="NCBI Taxonomy" id="2838414"/>
    <lineage>
        <taxon>Bacteria</taxon>
        <taxon>Bacillati</taxon>
        <taxon>Bacillota</taxon>
        <taxon>Clostridia</taxon>
        <taxon>Lachnospirales</taxon>
        <taxon>Lachnospiraceae</taxon>
        <taxon>Acetatifactor</taxon>
    </lineage>
</organism>
<accession>A0A9D1R4I1</accession>
<evidence type="ECO:0000313" key="3">
    <source>
        <dbReference type="EMBL" id="HIW80830.1"/>
    </source>
</evidence>
<feature type="domain" description="DUF1266" evidence="2">
    <location>
        <begin position="233"/>
        <end position="396"/>
    </location>
</feature>
<dbReference type="Proteomes" id="UP000824265">
    <property type="component" value="Unassembled WGS sequence"/>
</dbReference>
<dbReference type="Pfam" id="PF06889">
    <property type="entry name" value="DUF1266"/>
    <property type="match status" value="1"/>
</dbReference>
<sequence>MRNKWKKWLALCTAVIFGTLMLQGCAGTQSPEKMLESMKEFSTEDGTASIYLNENWTVEDLGVDYWLCAGNTLGNQVFIMMQSPKNGFDGFASNMEELKELFKESYSFLGESAEAPEIPLMTGVTAQQGQMNTDLGTIDGYAVFGETDYAYYALLFGADNMNDSFLASAKVSCSQFQENVPEEVDYTTAELTDTVRWFNASYAVLTDLNGWDYNRFGGLPANEESKAAVQQLLVEWWDVTDRASADETLDWILSEGHRVGFRDDIGILEDAGIGSVSAQDRISFLKSEFGLDEASAQFYADMYDMYLECGETAIDGWDYCRALNLLGYYYVAGYYTEKEALDTSLEIALAVQPEFTSWDELIESYMRGYVYWAEESADDRRAVYEELKTRSDNPYAVDYNTALEKTW</sequence>
<evidence type="ECO:0000313" key="4">
    <source>
        <dbReference type="Proteomes" id="UP000824265"/>
    </source>
</evidence>
<proteinExistence type="predicted"/>
<protein>
    <submittedName>
        <fullName evidence="3">DUF1266 domain-containing protein</fullName>
    </submittedName>
</protein>
<dbReference type="EMBL" id="DXGH01000027">
    <property type="protein sequence ID" value="HIW80830.1"/>
    <property type="molecule type" value="Genomic_DNA"/>
</dbReference>
<dbReference type="InterPro" id="IPR009677">
    <property type="entry name" value="DUF1266"/>
</dbReference>
<dbReference type="PROSITE" id="PS51257">
    <property type="entry name" value="PROKAR_LIPOPROTEIN"/>
    <property type="match status" value="1"/>
</dbReference>
<gene>
    <name evidence="3" type="ORF">H9742_04740</name>
</gene>
<feature type="chain" id="PRO_5038538418" evidence="1">
    <location>
        <begin position="27"/>
        <end position="407"/>
    </location>
</feature>
<comment type="caution">
    <text evidence="3">The sequence shown here is derived from an EMBL/GenBank/DDBJ whole genome shotgun (WGS) entry which is preliminary data.</text>
</comment>
<reference evidence="3" key="2">
    <citation type="submission" date="2021-04" db="EMBL/GenBank/DDBJ databases">
        <authorList>
            <person name="Gilroy R."/>
        </authorList>
    </citation>
    <scope>NUCLEOTIDE SEQUENCE</scope>
    <source>
        <strain evidence="3">CHK195-6426</strain>
    </source>
</reference>
<dbReference type="AlphaFoldDB" id="A0A9D1R4I1"/>
<keyword evidence="1" id="KW-0732">Signal</keyword>
<evidence type="ECO:0000256" key="1">
    <source>
        <dbReference type="SAM" id="SignalP"/>
    </source>
</evidence>
<reference evidence="3" key="1">
    <citation type="journal article" date="2021" name="PeerJ">
        <title>Extensive microbial diversity within the chicken gut microbiome revealed by metagenomics and culture.</title>
        <authorList>
            <person name="Gilroy R."/>
            <person name="Ravi A."/>
            <person name="Getino M."/>
            <person name="Pursley I."/>
            <person name="Horton D.L."/>
            <person name="Alikhan N.F."/>
            <person name="Baker D."/>
            <person name="Gharbi K."/>
            <person name="Hall N."/>
            <person name="Watson M."/>
            <person name="Adriaenssens E.M."/>
            <person name="Foster-Nyarko E."/>
            <person name="Jarju S."/>
            <person name="Secka A."/>
            <person name="Antonio M."/>
            <person name="Oren A."/>
            <person name="Chaudhuri R.R."/>
            <person name="La Ragione R."/>
            <person name="Hildebrand F."/>
            <person name="Pallen M.J."/>
        </authorList>
    </citation>
    <scope>NUCLEOTIDE SEQUENCE</scope>
    <source>
        <strain evidence="3">CHK195-6426</strain>
    </source>
</reference>
<name>A0A9D1R4I1_9FIRM</name>
<feature type="signal peptide" evidence="1">
    <location>
        <begin position="1"/>
        <end position="26"/>
    </location>
</feature>